<dbReference type="InterPro" id="IPR050388">
    <property type="entry name" value="ABC_Ni/Peptide_Import"/>
</dbReference>
<evidence type="ECO:0000256" key="13">
    <source>
        <dbReference type="ARBA" id="ARBA00039098"/>
    </source>
</evidence>
<keyword evidence="9" id="KW-0406">Ion transport</keyword>
<evidence type="ECO:0000256" key="14">
    <source>
        <dbReference type="ARBA" id="ARBA00044143"/>
    </source>
</evidence>
<keyword evidence="5" id="KW-0533">Nickel</keyword>
<keyword evidence="4" id="KW-1003">Cell membrane</keyword>
<comment type="subunit">
    <text evidence="12">The complex is composed of two ATP-binding proteins (NikD and NikE), two transmembrane proteins (NikB and NikC) and a solute-binding protein (NikA).</text>
</comment>
<reference evidence="17 18" key="1">
    <citation type="submission" date="2021-08" db="EMBL/GenBank/DDBJ databases">
        <title>Collinsella faecalis sp. nov. isolated from swine faeces.</title>
        <authorList>
            <person name="Oh B.S."/>
            <person name="Lee J.H."/>
        </authorList>
    </citation>
    <scope>NUCLEOTIDE SEQUENCE [LARGE SCALE GENOMIC DNA]</scope>
    <source>
        <strain evidence="17 18">AGMB00827</strain>
    </source>
</reference>
<evidence type="ECO:0000256" key="8">
    <source>
        <dbReference type="ARBA" id="ARBA00022967"/>
    </source>
</evidence>
<dbReference type="GO" id="GO:0005524">
    <property type="term" value="F:ATP binding"/>
    <property type="evidence" value="ECO:0007669"/>
    <property type="project" value="UniProtKB-KW"/>
</dbReference>
<keyword evidence="10" id="KW-0921">Nickel transport</keyword>
<dbReference type="InterPro" id="IPR003439">
    <property type="entry name" value="ABC_transporter-like_ATP-bd"/>
</dbReference>
<evidence type="ECO:0000256" key="1">
    <source>
        <dbReference type="ARBA" id="ARBA00004202"/>
    </source>
</evidence>
<keyword evidence="18" id="KW-1185">Reference proteome</keyword>
<protein>
    <recommendedName>
        <fullName evidence="14">Nickel import system ATP-binding protein NikD</fullName>
        <ecNumber evidence="13">7.2.2.11</ecNumber>
    </recommendedName>
</protein>
<evidence type="ECO:0000313" key="18">
    <source>
        <dbReference type="Proteomes" id="UP000700908"/>
    </source>
</evidence>
<organism evidence="17 18">
    <name type="scientific">Collinsella ureilytica</name>
    <dbReference type="NCBI Taxonomy" id="2869515"/>
    <lineage>
        <taxon>Bacteria</taxon>
        <taxon>Bacillati</taxon>
        <taxon>Actinomycetota</taxon>
        <taxon>Coriobacteriia</taxon>
        <taxon>Coriobacteriales</taxon>
        <taxon>Coriobacteriaceae</taxon>
        <taxon>Collinsella</taxon>
    </lineage>
</organism>
<evidence type="ECO:0000256" key="6">
    <source>
        <dbReference type="ARBA" id="ARBA00022741"/>
    </source>
</evidence>
<accession>A0ABS7MIJ5</accession>
<dbReference type="Pfam" id="PF00005">
    <property type="entry name" value="ABC_tran"/>
    <property type="match status" value="1"/>
</dbReference>
<evidence type="ECO:0000256" key="15">
    <source>
        <dbReference type="ARBA" id="ARBA00048610"/>
    </source>
</evidence>
<dbReference type="PANTHER" id="PTHR43297:SF13">
    <property type="entry name" value="NICKEL ABC TRANSPORTER, ATP-BINDING PROTEIN"/>
    <property type="match status" value="1"/>
</dbReference>
<keyword evidence="11" id="KW-0472">Membrane</keyword>
<sequence>MPARCRSEVAMNTGAQEILLEVDNLSVGFDLYDGSAPFFRAKRRRTEVLHAMSISVYTGEVVAMVGASGGGKTVLADCILGRFAGNEEVTGKIRYRGKPCSAEDLSKLRGNGISYVPQGVGFLDPLMRAADQVRGLARGATREQRAQDADRRIVRQRELFESYGLDREVERLYPHQLSGGMARRVLLMCALMDAPQLLVADEPTPGLDLVLAIHALDDIRTFANEGGGVLLITHDIELALAVADRVAIVRDGTVVEVAPVASFERPELLAHPYTRALWHALPENGFTACDEADMAAEGPQNDAAKEVSHGA</sequence>
<keyword evidence="7 17" id="KW-0067">ATP-binding</keyword>
<dbReference type="PROSITE" id="PS50893">
    <property type="entry name" value="ABC_TRANSPORTER_2"/>
    <property type="match status" value="1"/>
</dbReference>
<feature type="domain" description="ABC transporter" evidence="16">
    <location>
        <begin position="20"/>
        <end position="276"/>
    </location>
</feature>
<evidence type="ECO:0000256" key="9">
    <source>
        <dbReference type="ARBA" id="ARBA00023065"/>
    </source>
</evidence>
<evidence type="ECO:0000313" key="17">
    <source>
        <dbReference type="EMBL" id="MBY4796853.1"/>
    </source>
</evidence>
<evidence type="ECO:0000256" key="3">
    <source>
        <dbReference type="ARBA" id="ARBA00022448"/>
    </source>
</evidence>
<dbReference type="InterPro" id="IPR027417">
    <property type="entry name" value="P-loop_NTPase"/>
</dbReference>
<dbReference type="EC" id="7.2.2.11" evidence="13"/>
<evidence type="ECO:0000256" key="5">
    <source>
        <dbReference type="ARBA" id="ARBA00022596"/>
    </source>
</evidence>
<dbReference type="SMART" id="SM00382">
    <property type="entry name" value="AAA"/>
    <property type="match status" value="1"/>
</dbReference>
<comment type="subcellular location">
    <subcellularLocation>
        <location evidence="1">Cell membrane</location>
        <topology evidence="1">Peripheral membrane protein</topology>
    </subcellularLocation>
</comment>
<evidence type="ECO:0000256" key="4">
    <source>
        <dbReference type="ARBA" id="ARBA00022475"/>
    </source>
</evidence>
<dbReference type="EMBL" id="JAIMFO010000004">
    <property type="protein sequence ID" value="MBY4796853.1"/>
    <property type="molecule type" value="Genomic_DNA"/>
</dbReference>
<keyword evidence="6" id="KW-0547">Nucleotide-binding</keyword>
<evidence type="ECO:0000256" key="12">
    <source>
        <dbReference type="ARBA" id="ARBA00038669"/>
    </source>
</evidence>
<comment type="similarity">
    <text evidence="2">Belongs to the ABC transporter superfamily.</text>
</comment>
<dbReference type="PANTHER" id="PTHR43297">
    <property type="entry name" value="OLIGOPEPTIDE TRANSPORT ATP-BINDING PROTEIN APPD"/>
    <property type="match status" value="1"/>
</dbReference>
<gene>
    <name evidence="17" type="ORF">K6V98_00525</name>
</gene>
<evidence type="ECO:0000256" key="7">
    <source>
        <dbReference type="ARBA" id="ARBA00022840"/>
    </source>
</evidence>
<dbReference type="SUPFAM" id="SSF52540">
    <property type="entry name" value="P-loop containing nucleoside triphosphate hydrolases"/>
    <property type="match status" value="1"/>
</dbReference>
<evidence type="ECO:0000256" key="10">
    <source>
        <dbReference type="ARBA" id="ARBA00023112"/>
    </source>
</evidence>
<dbReference type="Proteomes" id="UP000700908">
    <property type="component" value="Unassembled WGS sequence"/>
</dbReference>
<evidence type="ECO:0000256" key="11">
    <source>
        <dbReference type="ARBA" id="ARBA00023136"/>
    </source>
</evidence>
<evidence type="ECO:0000259" key="16">
    <source>
        <dbReference type="PROSITE" id="PS50893"/>
    </source>
</evidence>
<proteinExistence type="inferred from homology"/>
<dbReference type="InterPro" id="IPR003593">
    <property type="entry name" value="AAA+_ATPase"/>
</dbReference>
<dbReference type="Gene3D" id="3.40.50.300">
    <property type="entry name" value="P-loop containing nucleotide triphosphate hydrolases"/>
    <property type="match status" value="1"/>
</dbReference>
<comment type="caution">
    <text evidence="17">The sequence shown here is derived from an EMBL/GenBank/DDBJ whole genome shotgun (WGS) entry which is preliminary data.</text>
</comment>
<keyword evidence="8" id="KW-1278">Translocase</keyword>
<name>A0ABS7MIJ5_9ACTN</name>
<comment type="catalytic activity">
    <reaction evidence="15">
        <text>Ni(2+)(out) + ATP + H2O = Ni(2+)(in) + ADP + phosphate + H(+)</text>
        <dbReference type="Rhea" id="RHEA:15557"/>
        <dbReference type="ChEBI" id="CHEBI:15377"/>
        <dbReference type="ChEBI" id="CHEBI:15378"/>
        <dbReference type="ChEBI" id="CHEBI:30616"/>
        <dbReference type="ChEBI" id="CHEBI:43474"/>
        <dbReference type="ChEBI" id="CHEBI:49786"/>
        <dbReference type="ChEBI" id="CHEBI:456216"/>
        <dbReference type="EC" id="7.2.2.11"/>
    </reaction>
    <physiologicalReaction direction="left-to-right" evidence="15">
        <dbReference type="Rhea" id="RHEA:15558"/>
    </physiologicalReaction>
</comment>
<evidence type="ECO:0000256" key="2">
    <source>
        <dbReference type="ARBA" id="ARBA00005417"/>
    </source>
</evidence>
<keyword evidence="3" id="KW-0813">Transport</keyword>